<name>A0ACB6Q832_9PLEO</name>
<dbReference type="EMBL" id="MU003555">
    <property type="protein sequence ID" value="KAF2463005.1"/>
    <property type="molecule type" value="Genomic_DNA"/>
</dbReference>
<keyword evidence="2" id="KW-1185">Reference proteome</keyword>
<protein>
    <submittedName>
        <fullName evidence="1">Uncharacterized protein</fullName>
    </submittedName>
</protein>
<dbReference type="Proteomes" id="UP000799755">
    <property type="component" value="Unassembled WGS sequence"/>
</dbReference>
<evidence type="ECO:0000313" key="2">
    <source>
        <dbReference type="Proteomes" id="UP000799755"/>
    </source>
</evidence>
<gene>
    <name evidence="1" type="ORF">BDR25DRAFT_385205</name>
</gene>
<reference evidence="1" key="1">
    <citation type="journal article" date="2020" name="Stud. Mycol.">
        <title>101 Dothideomycetes genomes: a test case for predicting lifestyles and emergence of pathogens.</title>
        <authorList>
            <person name="Haridas S."/>
            <person name="Albert R."/>
            <person name="Binder M."/>
            <person name="Bloem J."/>
            <person name="Labutti K."/>
            <person name="Salamov A."/>
            <person name="Andreopoulos B."/>
            <person name="Baker S."/>
            <person name="Barry K."/>
            <person name="Bills G."/>
            <person name="Bluhm B."/>
            <person name="Cannon C."/>
            <person name="Castanera R."/>
            <person name="Culley D."/>
            <person name="Daum C."/>
            <person name="Ezra D."/>
            <person name="Gonzalez J."/>
            <person name="Henrissat B."/>
            <person name="Kuo A."/>
            <person name="Liang C."/>
            <person name="Lipzen A."/>
            <person name="Lutzoni F."/>
            <person name="Magnuson J."/>
            <person name="Mondo S."/>
            <person name="Nolan M."/>
            <person name="Ohm R."/>
            <person name="Pangilinan J."/>
            <person name="Park H.-J."/>
            <person name="Ramirez L."/>
            <person name="Alfaro M."/>
            <person name="Sun H."/>
            <person name="Tritt A."/>
            <person name="Yoshinaga Y."/>
            <person name="Zwiers L.-H."/>
            <person name="Turgeon B."/>
            <person name="Goodwin S."/>
            <person name="Spatafora J."/>
            <person name="Crous P."/>
            <person name="Grigoriev I."/>
        </authorList>
    </citation>
    <scope>NUCLEOTIDE SEQUENCE</scope>
    <source>
        <strain evidence="1">ATCC 200398</strain>
    </source>
</reference>
<evidence type="ECO:0000313" key="1">
    <source>
        <dbReference type="EMBL" id="KAF2463005.1"/>
    </source>
</evidence>
<sequence>MSDEEQRREYAHYMGATTSSGQQYFYPLVPYKPTDQQQLAEIPPAAPSPPIPMSPKPSSYVSLPRSYAPLPAQNEYGVSWHYSGSGPPPPVEVGASTEMVPVPAAGSVASEVYEHRRSRDRYYHCSWDYRPERAASPSPPPQPALAPVPVPTVPVLFCHTCSECGRIRSAGFHRENPIIPGKPVVPGVCRRCEKKENKKSEENDCVKKVTHIRSCTVDPPEEPCDWPSRSRSVHIQIGRNERRGRQRSRSRSSSEDIHIVSRARSHDKPRPVIRRSESHTRLGLRLIEDVIPEPPSSPRRARKGSTLRVASVSPVRNSARARVKVTHRNVSHSPPRTEYKPRSISVEERSTSAERRIASHPMAYRAVLPDQRAFFDGASTAVSHTSYPQTSSQLAGQSPPSQAQPILKPPNMSQETIHGRVASVCRSQESTMVEVGGPRVQFTPSTRAWSTKPMAGKGTAGTTTPNTAHWSNIATTGANTTNASGWSNNTTAGSGAEGWKSRERRHGGGSHSSEDHEHYHRRVRSGYRHYEPPSLPSRSLEEVHVRHAPPPLPCRASTPHPNAPTASERPPSLHSWSRAQTPFDGGLTPGPSETKDRDRDRDWDEVTVSDTTSQKSAEVEILRKWKGVDERGHPCTFVEERMTRYVPEGKIKSKEERGSWREV</sequence>
<accession>A0ACB6Q832</accession>
<proteinExistence type="predicted"/>
<comment type="caution">
    <text evidence="1">The sequence shown here is derived from an EMBL/GenBank/DDBJ whole genome shotgun (WGS) entry which is preliminary data.</text>
</comment>
<organism evidence="1 2">
    <name type="scientific">Lindgomyces ingoldianus</name>
    <dbReference type="NCBI Taxonomy" id="673940"/>
    <lineage>
        <taxon>Eukaryota</taxon>
        <taxon>Fungi</taxon>
        <taxon>Dikarya</taxon>
        <taxon>Ascomycota</taxon>
        <taxon>Pezizomycotina</taxon>
        <taxon>Dothideomycetes</taxon>
        <taxon>Pleosporomycetidae</taxon>
        <taxon>Pleosporales</taxon>
        <taxon>Lindgomycetaceae</taxon>
        <taxon>Lindgomyces</taxon>
    </lineage>
</organism>